<dbReference type="CDD" id="cd06503">
    <property type="entry name" value="ATP-synt_Fo_b"/>
    <property type="match status" value="1"/>
</dbReference>
<keyword evidence="14" id="KW-1003">Cell membrane</keyword>
<keyword evidence="4 14" id="KW-0375">Hydrogen ion transport</keyword>
<dbReference type="EMBL" id="CM001488">
    <property type="protein sequence ID" value="EIM63474.1"/>
    <property type="molecule type" value="Genomic_DNA"/>
</dbReference>
<dbReference type="InterPro" id="IPR002146">
    <property type="entry name" value="ATP_synth_b/b'su_bac/chlpt"/>
</dbReference>
<evidence type="ECO:0000256" key="5">
    <source>
        <dbReference type="ARBA" id="ARBA00022989"/>
    </source>
</evidence>
<organism evidence="17 18">
    <name type="scientific">Desulfobacter postgatei 2ac9</name>
    <dbReference type="NCBI Taxonomy" id="879212"/>
    <lineage>
        <taxon>Bacteria</taxon>
        <taxon>Pseudomonadati</taxon>
        <taxon>Thermodesulfobacteriota</taxon>
        <taxon>Desulfobacteria</taxon>
        <taxon>Desulfobacterales</taxon>
        <taxon>Desulfobacteraceae</taxon>
        <taxon>Desulfobacter</taxon>
    </lineage>
</organism>
<dbReference type="HOGENOM" id="CLU_079215_3_0_7"/>
<keyword evidence="3 14" id="KW-0812">Transmembrane</keyword>
<evidence type="ECO:0000256" key="8">
    <source>
        <dbReference type="ARBA" id="ARBA00023136"/>
    </source>
</evidence>
<evidence type="ECO:0000256" key="10">
    <source>
        <dbReference type="ARBA" id="ARBA00025198"/>
    </source>
</evidence>
<evidence type="ECO:0000256" key="14">
    <source>
        <dbReference type="HAMAP-Rule" id="MF_01398"/>
    </source>
</evidence>
<keyword evidence="16" id="KW-0175">Coiled coil</keyword>
<evidence type="ECO:0000256" key="16">
    <source>
        <dbReference type="SAM" id="Coils"/>
    </source>
</evidence>
<keyword evidence="5 14" id="KW-1133">Transmembrane helix</keyword>
<dbReference type="Pfam" id="PF00430">
    <property type="entry name" value="ATP-synt_B"/>
    <property type="match status" value="1"/>
</dbReference>
<feature type="transmembrane region" description="Helical" evidence="14">
    <location>
        <begin position="50"/>
        <end position="68"/>
    </location>
</feature>
<keyword evidence="6 14" id="KW-0406">Ion transport</keyword>
<comment type="caution">
    <text evidence="14">Lacks conserved residue(s) required for the propagation of feature annotation.</text>
</comment>
<dbReference type="PANTHER" id="PTHR34264:SF3">
    <property type="entry name" value="ATP SYNTHASE SUBUNIT B, CHLOROPLASTIC"/>
    <property type="match status" value="1"/>
</dbReference>
<dbReference type="Proteomes" id="UP000005778">
    <property type="component" value="Chromosome"/>
</dbReference>
<keyword evidence="18" id="KW-1185">Reference proteome</keyword>
<dbReference type="GO" id="GO:0005886">
    <property type="term" value="C:plasma membrane"/>
    <property type="evidence" value="ECO:0007669"/>
    <property type="project" value="UniProtKB-SubCell"/>
</dbReference>
<evidence type="ECO:0000313" key="17">
    <source>
        <dbReference type="EMBL" id="EIM63474.1"/>
    </source>
</evidence>
<dbReference type="GO" id="GO:0012505">
    <property type="term" value="C:endomembrane system"/>
    <property type="evidence" value="ECO:0007669"/>
    <property type="project" value="UniProtKB-SubCell"/>
</dbReference>
<proteinExistence type="inferred from homology"/>
<evidence type="ECO:0000256" key="9">
    <source>
        <dbReference type="ARBA" id="ARBA00023310"/>
    </source>
</evidence>
<evidence type="ECO:0000256" key="11">
    <source>
        <dbReference type="ARBA" id="ARBA00025614"/>
    </source>
</evidence>
<dbReference type="NCBIfam" id="TIGR01144">
    <property type="entry name" value="ATP_synt_b"/>
    <property type="match status" value="1"/>
</dbReference>
<protein>
    <recommendedName>
        <fullName evidence="14">ATP synthase subunit b</fullName>
    </recommendedName>
    <alternativeName>
        <fullName evidence="14">ATP synthase F(0) sector subunit b</fullName>
    </alternativeName>
    <alternativeName>
        <fullName evidence="14">ATPase subunit I</fullName>
    </alternativeName>
    <alternativeName>
        <fullName evidence="14">F-type ATPase subunit b</fullName>
        <shortName evidence="14">F-ATPase subunit b</shortName>
    </alternativeName>
</protein>
<evidence type="ECO:0000256" key="7">
    <source>
        <dbReference type="ARBA" id="ARBA00023078"/>
    </source>
</evidence>
<dbReference type="AlphaFoldDB" id="I5B1W1"/>
<dbReference type="GO" id="GO:0046933">
    <property type="term" value="F:proton-transporting ATP synthase activity, rotational mechanism"/>
    <property type="evidence" value="ECO:0007669"/>
    <property type="project" value="UniProtKB-UniRule"/>
</dbReference>
<evidence type="ECO:0000256" key="13">
    <source>
        <dbReference type="ARBA" id="ARBA00037847"/>
    </source>
</evidence>
<name>I5B1W1_9BACT</name>
<keyword evidence="2 14" id="KW-0138">CF(0)</keyword>
<dbReference type="RefSeq" id="WP_004072574.1">
    <property type="nucleotide sequence ID" value="NZ_CM001488.1"/>
</dbReference>
<evidence type="ECO:0000256" key="15">
    <source>
        <dbReference type="RuleBase" id="RU003848"/>
    </source>
</evidence>
<dbReference type="PANTHER" id="PTHR34264">
    <property type="entry name" value="ATP SYNTHASE SUBUNIT B, CHLOROPLASTIC"/>
    <property type="match status" value="1"/>
</dbReference>
<evidence type="ECO:0000256" key="4">
    <source>
        <dbReference type="ARBA" id="ARBA00022781"/>
    </source>
</evidence>
<comment type="subunit">
    <text evidence="14">F-type ATPases have 2 components, F(1) - the catalytic core - and F(0) - the membrane proton channel. F(1) has five subunits: alpha(3), beta(3), gamma(1), delta(1), epsilon(1). F(0) has three main subunits: a(1), b(2) and c(10-14). The alpha and beta chains form an alternating ring which encloses part of the gamma chain. F(1) is attached to F(0) by a central stalk formed by the gamma and epsilon chains, while a peripheral stalk is formed by the delta and b chains.</text>
</comment>
<dbReference type="GO" id="GO:0045259">
    <property type="term" value="C:proton-transporting ATP synthase complex"/>
    <property type="evidence" value="ECO:0007669"/>
    <property type="project" value="UniProtKB-KW"/>
</dbReference>
<evidence type="ECO:0000256" key="12">
    <source>
        <dbReference type="ARBA" id="ARBA00026054"/>
    </source>
</evidence>
<sequence length="197" mass="22363">MEKINWKKHLKVSATVVALVAGATVVWASGGGNGEAVHHNAWNDVDTWKVLNFVLLALGCFFIAKKPVAQFFSSRTKGIEEELTDLEEKKAEAERKLAEYQARFRNLEQESEQIIEDYIKQGEDAKKRIIAEAEAQAEKLEDMAKRNIEQEFKAAKALLKQEIVDRAMEQAEALIKKSITTQDQNRLVDEYLKKVEA</sequence>
<dbReference type="OrthoDB" id="5471016at2"/>
<comment type="subunit">
    <text evidence="12">F-type ATPases have 2 components, F(1) - the catalytic core - and F(0) - the membrane proton channel. F(1) has five subunits: alpha(3), beta(3), gamma(1), delta(1), epsilon(1). F(0) has four main subunits: a(1), b(2) and c(10-14). The alpha and beta chains form an alternating ring which encloses part of the gamma chain. F(1) is attached to F(0) by a central stalk formed by the gamma and epsilon chains, while a peripheral stalk is formed by the delta and b chains.</text>
</comment>
<evidence type="ECO:0000313" key="18">
    <source>
        <dbReference type="Proteomes" id="UP000005778"/>
    </source>
</evidence>
<accession>I5B1W1</accession>
<dbReference type="InterPro" id="IPR005864">
    <property type="entry name" value="ATP_synth_F0_bsu_bac"/>
</dbReference>
<keyword evidence="9 14" id="KW-0066">ATP synthesis</keyword>
<comment type="similarity">
    <text evidence="14 15">Belongs to the ATPase B chain family.</text>
</comment>
<comment type="function">
    <text evidence="11">Component of the F(0) channel, it forms part of the peripheral stalk, linking F(1) to F(0). The b'-subunit is a diverged and duplicated form of b found in plants and photosynthetic bacteria.</text>
</comment>
<keyword evidence="1 14" id="KW-0813">Transport</keyword>
<evidence type="ECO:0000256" key="3">
    <source>
        <dbReference type="ARBA" id="ARBA00022692"/>
    </source>
</evidence>
<gene>
    <name evidence="14" type="primary">atpF</name>
    <name evidence="17" type="ORF">DespoDRAFT_01538</name>
</gene>
<keyword evidence="8 14" id="KW-0472">Membrane</keyword>
<evidence type="ECO:0000256" key="6">
    <source>
        <dbReference type="ARBA" id="ARBA00023065"/>
    </source>
</evidence>
<comment type="function">
    <text evidence="10 14">F(1)F(0) ATP synthase produces ATP from ADP in the presence of a proton or sodium gradient. F-type ATPases consist of two structural domains, F(1) containing the extramembraneous catalytic core and F(0) containing the membrane proton channel, linked together by a central stalk and a peripheral stalk. During catalysis, ATP synthesis in the catalytic domain of F(1) is coupled via a rotary mechanism of the central stalk subunits to proton translocation.</text>
</comment>
<feature type="transmembrane region" description="Helical" evidence="14">
    <location>
        <begin position="12"/>
        <end position="30"/>
    </location>
</feature>
<dbReference type="eggNOG" id="COG0711">
    <property type="taxonomic scope" value="Bacteria"/>
</dbReference>
<feature type="coiled-coil region" evidence="16">
    <location>
        <begin position="76"/>
        <end position="150"/>
    </location>
</feature>
<reference evidence="17 18" key="2">
    <citation type="submission" date="2012-02" db="EMBL/GenBank/DDBJ databases">
        <title>Improved High-Quality Draft sequence of Desulfobacter postgatei 2ac9.</title>
        <authorList>
            <consortium name="US DOE Joint Genome Institute"/>
            <person name="Lucas S."/>
            <person name="Han J."/>
            <person name="Lapidus A."/>
            <person name="Cheng J.-F."/>
            <person name="Goodwin L."/>
            <person name="Pitluck S."/>
            <person name="Peters L."/>
            <person name="Ovchinnikova G."/>
            <person name="Held B."/>
            <person name="Detter J.C."/>
            <person name="Han C."/>
            <person name="Tapia R."/>
            <person name="Land M."/>
            <person name="Hauser L."/>
            <person name="Kyrpides N."/>
            <person name="Ivanova N."/>
            <person name="Pagani I."/>
            <person name="Orellana R."/>
            <person name="Lovley D."/>
            <person name="Woyke T."/>
        </authorList>
    </citation>
    <scope>NUCLEOTIDE SEQUENCE [LARGE SCALE GENOMIC DNA]</scope>
    <source>
        <strain evidence="17 18">2ac9</strain>
    </source>
</reference>
<evidence type="ECO:0000256" key="2">
    <source>
        <dbReference type="ARBA" id="ARBA00022547"/>
    </source>
</evidence>
<dbReference type="STRING" id="879212.DespoDRAFT_01538"/>
<reference evidence="17 18" key="1">
    <citation type="submission" date="2011-09" db="EMBL/GenBank/DDBJ databases">
        <authorList>
            <consortium name="US DOE Joint Genome Institute (JGI-PGF)"/>
            <person name="Lucas S."/>
            <person name="Han J."/>
            <person name="Lapidus A."/>
            <person name="Cheng J.-F."/>
            <person name="Goodwin L."/>
            <person name="Pitluck S."/>
            <person name="Peters L."/>
            <person name="Land M.L."/>
            <person name="Hauser L."/>
            <person name="Orellana R."/>
            <person name="Lovley D."/>
            <person name="Woyke T.J."/>
        </authorList>
    </citation>
    <scope>NUCLEOTIDE SEQUENCE [LARGE SCALE GENOMIC DNA]</scope>
    <source>
        <strain evidence="17 18">2ac9</strain>
    </source>
</reference>
<evidence type="ECO:0000256" key="1">
    <source>
        <dbReference type="ARBA" id="ARBA00022448"/>
    </source>
</evidence>
<keyword evidence="7" id="KW-0793">Thylakoid</keyword>
<dbReference type="HAMAP" id="MF_01398">
    <property type="entry name" value="ATP_synth_b_bprime"/>
    <property type="match status" value="1"/>
</dbReference>
<comment type="subcellular location">
    <subcellularLocation>
        <location evidence="14">Cell membrane</location>
        <topology evidence="14">Single-pass membrane protein</topology>
    </subcellularLocation>
    <subcellularLocation>
        <location evidence="13">Endomembrane system</location>
        <topology evidence="13">Single-pass membrane protein</topology>
    </subcellularLocation>
</comment>